<evidence type="ECO:0000256" key="6">
    <source>
        <dbReference type="ARBA" id="ARBA00023049"/>
    </source>
</evidence>
<dbReference type="STRING" id="44574.AAW31_15805"/>
<dbReference type="InterPro" id="IPR001567">
    <property type="entry name" value="Pept_M3A_M3B_dom"/>
</dbReference>
<evidence type="ECO:0000256" key="8">
    <source>
        <dbReference type="ARBA" id="ARBA00026100"/>
    </source>
</evidence>
<evidence type="ECO:0000256" key="1">
    <source>
        <dbReference type="ARBA" id="ARBA00006040"/>
    </source>
</evidence>
<dbReference type="GO" id="GO:0046872">
    <property type="term" value="F:metal ion binding"/>
    <property type="evidence" value="ECO:0007669"/>
    <property type="project" value="UniProtKB-UniRule"/>
</dbReference>
<dbReference type="Proteomes" id="UP000183287">
    <property type="component" value="Unassembled WGS sequence"/>
</dbReference>
<evidence type="ECO:0000256" key="9">
    <source>
        <dbReference type="RuleBase" id="RU003435"/>
    </source>
</evidence>
<feature type="domain" description="Oligopeptidase A N-terminal" evidence="11">
    <location>
        <begin position="43"/>
        <end position="148"/>
    </location>
</feature>
<dbReference type="GO" id="GO:0005829">
    <property type="term" value="C:cytosol"/>
    <property type="evidence" value="ECO:0007669"/>
    <property type="project" value="UniProtKB-ARBA"/>
</dbReference>
<organism evidence="12 13">
    <name type="scientific">Nitrosomonas communis</name>
    <dbReference type="NCBI Taxonomy" id="44574"/>
    <lineage>
        <taxon>Bacteria</taxon>
        <taxon>Pseudomonadati</taxon>
        <taxon>Pseudomonadota</taxon>
        <taxon>Betaproteobacteria</taxon>
        <taxon>Nitrosomonadales</taxon>
        <taxon>Nitrosomonadaceae</taxon>
        <taxon>Nitrosomonas</taxon>
    </lineage>
</organism>
<dbReference type="CDD" id="cd06456">
    <property type="entry name" value="M3A_DCP"/>
    <property type="match status" value="1"/>
</dbReference>
<dbReference type="AlphaFoldDB" id="A0A1I4N3X7"/>
<sequence>MNPLLDFSGLPRFADIKVEHITPAVEESLHDCREVVAKARAMTTSPTWRDFVQPVVDANERLSRAWGQVSHLNAVMNSAELREVYNANLPRITQYYAELSQDQALFEKFKQLRGSEEFVNLSRDRKKIIENELRDFRLGGAELPREKKARFMQIQEELSALSAKFSDNLLDATNDFFLLIENESELSGVPDDALHAAREAAEKDSSISKPGWKFTLHAPSYLPIMQYADNRVLRENMYRAYVTRASEIDSLAHGTSNWDNMLLINKILQLRQEEAKMLGFDCYAEVSLAPKMAKSPKQVLDFLNELAAKARPYAERDMAELRQFAADKLGLEKLESWDLAYVSEKLRIERYAFSDQEVKQYFPENKVLPGMFKLVEALYGISITQVPPSSNVQLWHPDVKFFNIHDAKGELIGQFYVDLYARASKRGGAWMDDAITRRHVELPRAGKSAIQLPVAYLTCNFSPPVSINGQVRPSLFTHDEVIVLFHEFGHGLHHLLTQVEDLSVSGINGVEWDAVELPSQFMENFCWEWEVLSHMTAHIDSGAPLPRALFDKMLAAKNFQSGMQTLRQIEFALFDMHLHYDFDPQGDKTVLQLLDEIRSQVAVVIPPAFNRFPNSFSHIFAGGYAAGYYSYKWAEVLSADAFSLFEENGTGHVVNAKTGERFRNEVLAVGGSRPALESFIAFRGREPSIDALLRHSGMAA</sequence>
<keyword evidence="3 9" id="KW-0479">Metal-binding</keyword>
<reference evidence="13" key="1">
    <citation type="submission" date="2016-10" db="EMBL/GenBank/DDBJ databases">
        <authorList>
            <person name="Varghese N."/>
            <person name="Submissions S."/>
        </authorList>
    </citation>
    <scope>NUCLEOTIDE SEQUENCE [LARGE SCALE GENOMIC DNA]</scope>
    <source>
        <strain evidence="13">Nm44</strain>
    </source>
</reference>
<keyword evidence="2 9" id="KW-0645">Protease</keyword>
<dbReference type="Pfam" id="PF19310">
    <property type="entry name" value="TOP_N"/>
    <property type="match status" value="1"/>
</dbReference>
<evidence type="ECO:0000259" key="10">
    <source>
        <dbReference type="Pfam" id="PF01432"/>
    </source>
</evidence>
<evidence type="ECO:0000256" key="5">
    <source>
        <dbReference type="ARBA" id="ARBA00022833"/>
    </source>
</evidence>
<dbReference type="Pfam" id="PF01432">
    <property type="entry name" value="Peptidase_M3"/>
    <property type="match status" value="1"/>
</dbReference>
<evidence type="ECO:0000256" key="2">
    <source>
        <dbReference type="ARBA" id="ARBA00022670"/>
    </source>
</evidence>
<gene>
    <name evidence="12" type="ORF">SAMN05421863_101312</name>
</gene>
<evidence type="ECO:0000256" key="7">
    <source>
        <dbReference type="ARBA" id="ARBA00024603"/>
    </source>
</evidence>
<evidence type="ECO:0000256" key="3">
    <source>
        <dbReference type="ARBA" id="ARBA00022723"/>
    </source>
</evidence>
<dbReference type="Gene3D" id="3.40.390.10">
    <property type="entry name" value="Collagenase (Catalytic Domain)"/>
    <property type="match status" value="1"/>
</dbReference>
<keyword evidence="13" id="KW-1185">Reference proteome</keyword>
<dbReference type="InterPro" id="IPR024077">
    <property type="entry name" value="Neurolysin/TOP_dom2"/>
</dbReference>
<evidence type="ECO:0000259" key="11">
    <source>
        <dbReference type="Pfam" id="PF19310"/>
    </source>
</evidence>
<evidence type="ECO:0000313" key="12">
    <source>
        <dbReference type="EMBL" id="SFM10037.1"/>
    </source>
</evidence>
<dbReference type="SUPFAM" id="SSF55486">
    <property type="entry name" value="Metalloproteases ('zincins'), catalytic domain"/>
    <property type="match status" value="1"/>
</dbReference>
<dbReference type="InterPro" id="IPR045666">
    <property type="entry name" value="OpdA_N"/>
</dbReference>
<dbReference type="InterPro" id="IPR034005">
    <property type="entry name" value="M3A_DCP"/>
</dbReference>
<dbReference type="PANTHER" id="PTHR11804:SF84">
    <property type="entry name" value="SACCHAROLYSIN"/>
    <property type="match status" value="1"/>
</dbReference>
<keyword evidence="6 9" id="KW-0482">Metalloprotease</keyword>
<keyword evidence="4 9" id="KW-0378">Hydrolase</keyword>
<comment type="catalytic activity">
    <reaction evidence="7">
        <text>Hydrolysis of oligopeptides, with broad specificity. Gly or Ala commonly occur as P1 or P1' residues, but more distant residues are also important, as is shown by the fact that Z-Gly-Pro-Gly-|-Gly-Pro-Ala is cleaved, but not Z-(Gly)(5).</text>
        <dbReference type="EC" id="3.4.24.70"/>
    </reaction>
</comment>
<comment type="cofactor">
    <cofactor evidence="9">
        <name>Zn(2+)</name>
        <dbReference type="ChEBI" id="CHEBI:29105"/>
    </cofactor>
    <text evidence="9">Binds 1 zinc ion.</text>
</comment>
<protein>
    <recommendedName>
        <fullName evidence="8">oligopeptidase A</fullName>
        <ecNumber evidence="8">3.4.24.70</ecNumber>
    </recommendedName>
</protein>
<evidence type="ECO:0000256" key="4">
    <source>
        <dbReference type="ARBA" id="ARBA00022801"/>
    </source>
</evidence>
<dbReference type="FunFam" id="3.40.390.10:FF:000009">
    <property type="entry name" value="Oligopeptidase A"/>
    <property type="match status" value="1"/>
</dbReference>
<evidence type="ECO:0000313" key="13">
    <source>
        <dbReference type="Proteomes" id="UP000183287"/>
    </source>
</evidence>
<accession>A0A1I4N3X7</accession>
<proteinExistence type="inferred from homology"/>
<dbReference type="GO" id="GO:0006508">
    <property type="term" value="P:proteolysis"/>
    <property type="evidence" value="ECO:0007669"/>
    <property type="project" value="UniProtKB-KW"/>
</dbReference>
<dbReference type="GO" id="GO:0004222">
    <property type="term" value="F:metalloendopeptidase activity"/>
    <property type="evidence" value="ECO:0007669"/>
    <property type="project" value="UniProtKB-EC"/>
</dbReference>
<dbReference type="Gene3D" id="1.10.1370.10">
    <property type="entry name" value="Neurolysin, domain 3"/>
    <property type="match status" value="1"/>
</dbReference>
<keyword evidence="5 9" id="KW-0862">Zinc</keyword>
<dbReference type="PANTHER" id="PTHR11804">
    <property type="entry name" value="PROTEASE M3 THIMET OLIGOPEPTIDASE-RELATED"/>
    <property type="match status" value="1"/>
</dbReference>
<dbReference type="InterPro" id="IPR045090">
    <property type="entry name" value="Pept_M3A_M3B"/>
</dbReference>
<dbReference type="GO" id="GO:0006518">
    <property type="term" value="P:peptide metabolic process"/>
    <property type="evidence" value="ECO:0007669"/>
    <property type="project" value="TreeGrafter"/>
</dbReference>
<dbReference type="RefSeq" id="WP_074904677.1">
    <property type="nucleotide sequence ID" value="NZ_FOUB01000013.1"/>
</dbReference>
<comment type="similarity">
    <text evidence="1 9">Belongs to the peptidase M3 family.</text>
</comment>
<feature type="domain" description="Peptidase M3A/M3B catalytic" evidence="10">
    <location>
        <begin position="224"/>
        <end position="697"/>
    </location>
</feature>
<name>A0A1I4N3X7_9PROT</name>
<dbReference type="EMBL" id="FOUB01000013">
    <property type="protein sequence ID" value="SFM10037.1"/>
    <property type="molecule type" value="Genomic_DNA"/>
</dbReference>
<dbReference type="EC" id="3.4.24.70" evidence="8"/>
<dbReference type="InterPro" id="IPR024079">
    <property type="entry name" value="MetalloPept_cat_dom_sf"/>
</dbReference>